<accession>X1F3T3</accession>
<comment type="caution">
    <text evidence="2">The sequence shown here is derived from an EMBL/GenBank/DDBJ whole genome shotgun (WGS) entry which is preliminary data.</text>
</comment>
<feature type="transmembrane region" description="Helical" evidence="1">
    <location>
        <begin position="41"/>
        <end position="64"/>
    </location>
</feature>
<protein>
    <submittedName>
        <fullName evidence="2">Uncharacterized protein</fullName>
    </submittedName>
</protein>
<organism evidence="2">
    <name type="scientific">marine sediment metagenome</name>
    <dbReference type="NCBI Taxonomy" id="412755"/>
    <lineage>
        <taxon>unclassified sequences</taxon>
        <taxon>metagenomes</taxon>
        <taxon>ecological metagenomes</taxon>
    </lineage>
</organism>
<keyword evidence="1" id="KW-0812">Transmembrane</keyword>
<sequence>MVQASINNNGYSRTDIALTVIFTMGFGLYLGSLYLEFQSGAPHYIMMATAGSLISIAATFLATLRKRSINITIKSEE</sequence>
<keyword evidence="1" id="KW-1133">Transmembrane helix</keyword>
<keyword evidence="1" id="KW-0472">Membrane</keyword>
<reference evidence="2" key="1">
    <citation type="journal article" date="2014" name="Front. Microbiol.">
        <title>High frequency of phylogenetically diverse reductive dehalogenase-homologous genes in deep subseafloor sedimentary metagenomes.</title>
        <authorList>
            <person name="Kawai M."/>
            <person name="Futagami T."/>
            <person name="Toyoda A."/>
            <person name="Takaki Y."/>
            <person name="Nishi S."/>
            <person name="Hori S."/>
            <person name="Arai W."/>
            <person name="Tsubouchi T."/>
            <person name="Morono Y."/>
            <person name="Uchiyama I."/>
            <person name="Ito T."/>
            <person name="Fujiyama A."/>
            <person name="Inagaki F."/>
            <person name="Takami H."/>
        </authorList>
    </citation>
    <scope>NUCLEOTIDE SEQUENCE</scope>
    <source>
        <strain evidence="2">Expedition CK06-06</strain>
    </source>
</reference>
<feature type="transmembrane region" description="Helical" evidence="1">
    <location>
        <begin position="16"/>
        <end position="35"/>
    </location>
</feature>
<dbReference type="EMBL" id="BARU01008311">
    <property type="protein sequence ID" value="GAH39587.1"/>
    <property type="molecule type" value="Genomic_DNA"/>
</dbReference>
<evidence type="ECO:0000256" key="1">
    <source>
        <dbReference type="SAM" id="Phobius"/>
    </source>
</evidence>
<name>X1F3T3_9ZZZZ</name>
<dbReference type="AlphaFoldDB" id="X1F3T3"/>
<evidence type="ECO:0000313" key="2">
    <source>
        <dbReference type="EMBL" id="GAH39587.1"/>
    </source>
</evidence>
<gene>
    <name evidence="2" type="ORF">S03H2_16284</name>
</gene>
<proteinExistence type="predicted"/>